<comment type="similarity">
    <text evidence="2 9">Belongs to the glucose-6-phosphate dehydrogenase family.</text>
</comment>
<dbReference type="PRINTS" id="PR00079">
    <property type="entry name" value="G6PDHDRGNASE"/>
</dbReference>
<comment type="caution">
    <text evidence="12">The sequence shown here is derived from an EMBL/GenBank/DDBJ whole genome shotgun (WGS) entry which is preliminary data.</text>
</comment>
<evidence type="ECO:0000259" key="10">
    <source>
        <dbReference type="Pfam" id="PF00479"/>
    </source>
</evidence>
<dbReference type="HAMAP" id="MF_00966">
    <property type="entry name" value="G6PD"/>
    <property type="match status" value="1"/>
</dbReference>
<dbReference type="PANTHER" id="PTHR23429:SF14">
    <property type="entry name" value="GLUCOSE-6-PHOSPHATE 1-DEHYDROGENASE"/>
    <property type="match status" value="1"/>
</dbReference>
<dbReference type="InterPro" id="IPR036291">
    <property type="entry name" value="NAD(P)-bd_dom_sf"/>
</dbReference>
<keyword evidence="5 9" id="KW-0560">Oxidoreductase</keyword>
<dbReference type="Gene3D" id="3.30.360.10">
    <property type="entry name" value="Dihydrodipicolinate Reductase, domain 2"/>
    <property type="match status" value="1"/>
</dbReference>
<proteinExistence type="inferred from homology"/>
<dbReference type="PANTHER" id="PTHR23429">
    <property type="entry name" value="GLUCOSE-6-PHOSPHATE 1-DEHYDROGENASE G6PD"/>
    <property type="match status" value="1"/>
</dbReference>
<keyword evidence="3 9" id="KW-0313">Glucose metabolism</keyword>
<feature type="domain" description="Glucose-6-phosphate dehydrogenase NAD-binding" evidence="10">
    <location>
        <begin position="134"/>
        <end position="312"/>
    </location>
</feature>
<sequence>MIRCHRLSPALPILPPPAPRLLSSRITLPSSMAAHDAHSHSSPPLLRSYVLDRRGSPFRALLYCKMVFLSVPLGCWYSVKVETLDCIQLVSGAVVVTNSSPIEKLKDGLLSVPSQEVVAELGGGEHESTVSITVVGASGDLAKKKIFPALFALYYEGCLPEHFTIYGYARSKMTDGELRHMVSKTLTCRIDKRANCNEKMEEFLKRCFYHTGQYDSQEHFVALDKKLKEHEGGRLSNRLFYLSIPPNIFVDAVKCASSSASSLSGWTRVIVEKPFGRDSKTSAALTNSLKHYLEEDQIFRIDHYLGKELVENLSVLRFSNLIFEPLWSRQYIQNVQFIFSEDFGTEGRGGYFDHYGIIRDIMQNHLLQILALFAMETPVSLDAEDIRNEKVKVLRSMRPIQLEDVVIGQYKGTTTKGGVTYPSYTDDKTVPKDSLTPTFAAAALFIDNARWDGVPFLMKAGKALHTRSAEIRVQFRHVPGNLYNRNSGGTNLDRTTNELVIRVQPDEGIYLKINNKVPGLGMRLDQSHLNLLYSARYSKEIPDAYERLLLDAIEGERRLFIRSDELDAAWALFTPLLKEIEEKKMIPELYPYGSRGPVGAHYLAAKHNVQWGDF</sequence>
<dbReference type="EC" id="1.1.1.49" evidence="9"/>
<dbReference type="InterPro" id="IPR001282">
    <property type="entry name" value="G6P_DH"/>
</dbReference>
<organism evidence="12 13">
    <name type="scientific">Brassica napus</name>
    <name type="common">Rape</name>
    <dbReference type="NCBI Taxonomy" id="3708"/>
    <lineage>
        <taxon>Eukaryota</taxon>
        <taxon>Viridiplantae</taxon>
        <taxon>Streptophyta</taxon>
        <taxon>Embryophyta</taxon>
        <taxon>Tracheophyta</taxon>
        <taxon>Spermatophyta</taxon>
        <taxon>Magnoliopsida</taxon>
        <taxon>eudicotyledons</taxon>
        <taxon>Gunneridae</taxon>
        <taxon>Pentapetalae</taxon>
        <taxon>rosids</taxon>
        <taxon>malvids</taxon>
        <taxon>Brassicales</taxon>
        <taxon>Brassicaceae</taxon>
        <taxon>Brassiceae</taxon>
        <taxon>Brassica</taxon>
    </lineage>
</organism>
<name>A0ABQ8CG47_BRANA</name>
<dbReference type="NCBIfam" id="TIGR00871">
    <property type="entry name" value="zwf"/>
    <property type="match status" value="1"/>
</dbReference>
<evidence type="ECO:0000256" key="3">
    <source>
        <dbReference type="ARBA" id="ARBA00022526"/>
    </source>
</evidence>
<feature type="domain" description="Glucose-6-phosphate dehydrogenase C-terminal" evidence="11">
    <location>
        <begin position="315"/>
        <end position="611"/>
    </location>
</feature>
<evidence type="ECO:0000313" key="13">
    <source>
        <dbReference type="Proteomes" id="UP000824890"/>
    </source>
</evidence>
<dbReference type="PROSITE" id="PS00069">
    <property type="entry name" value="G6P_DEHYDROGENASE"/>
    <property type="match status" value="1"/>
</dbReference>
<gene>
    <name evidence="12" type="ORF">HID58_030486</name>
</gene>
<dbReference type="SUPFAM" id="SSF55347">
    <property type="entry name" value="Glyceraldehyde-3-phosphate dehydrogenase-like, C-terminal domain"/>
    <property type="match status" value="1"/>
</dbReference>
<dbReference type="InterPro" id="IPR022675">
    <property type="entry name" value="G6P_DH_C"/>
</dbReference>
<comment type="catalytic activity">
    <reaction evidence="8 9">
        <text>D-glucose 6-phosphate + NADP(+) = 6-phospho-D-glucono-1,5-lactone + NADPH + H(+)</text>
        <dbReference type="Rhea" id="RHEA:15841"/>
        <dbReference type="ChEBI" id="CHEBI:15378"/>
        <dbReference type="ChEBI" id="CHEBI:57783"/>
        <dbReference type="ChEBI" id="CHEBI:57955"/>
        <dbReference type="ChEBI" id="CHEBI:58349"/>
        <dbReference type="ChEBI" id="CHEBI:61548"/>
        <dbReference type="EC" id="1.1.1.49"/>
    </reaction>
</comment>
<keyword evidence="13" id="KW-1185">Reference proteome</keyword>
<keyword evidence="4 9" id="KW-0521">NADP</keyword>
<dbReference type="InterPro" id="IPR019796">
    <property type="entry name" value="G6P_DH_AS"/>
</dbReference>
<dbReference type="Pfam" id="PF00479">
    <property type="entry name" value="G6PD_N"/>
    <property type="match status" value="1"/>
</dbReference>
<dbReference type="EMBL" id="JAGKQM010000008">
    <property type="protein sequence ID" value="KAH0916040.1"/>
    <property type="molecule type" value="Genomic_DNA"/>
</dbReference>
<evidence type="ECO:0000256" key="5">
    <source>
        <dbReference type="ARBA" id="ARBA00023002"/>
    </source>
</evidence>
<accession>A0ABQ8CG47</accession>
<dbReference type="Pfam" id="PF02781">
    <property type="entry name" value="G6PD_C"/>
    <property type="match status" value="1"/>
</dbReference>
<dbReference type="InterPro" id="IPR022674">
    <property type="entry name" value="G6P_DH_NAD-bd"/>
</dbReference>
<comment type="function">
    <text evidence="7">Catalyzes the rate-limiting step of the oxidative pentose-phosphate pathway, which represents a route for the dissimilation of carbohydrates besides glycolysis. The main function of this enzyme is to provide reducing power (NADPH) and pentose phosphates for fatty acid and nucleic acid synthesis which are involved in membrane synthesis and cell division.</text>
</comment>
<evidence type="ECO:0000256" key="8">
    <source>
        <dbReference type="ARBA" id="ARBA00048749"/>
    </source>
</evidence>
<dbReference type="Gene3D" id="3.40.50.720">
    <property type="entry name" value="NAD(P)-binding Rossmann-like Domain"/>
    <property type="match status" value="1"/>
</dbReference>
<dbReference type="SUPFAM" id="SSF51735">
    <property type="entry name" value="NAD(P)-binding Rossmann-fold domains"/>
    <property type="match status" value="1"/>
</dbReference>
<evidence type="ECO:0000256" key="6">
    <source>
        <dbReference type="ARBA" id="ARBA00023277"/>
    </source>
</evidence>
<protein>
    <recommendedName>
        <fullName evidence="9">Glucose-6-phosphate 1-dehydrogenase</fullName>
        <ecNumber evidence="9">1.1.1.49</ecNumber>
    </recommendedName>
</protein>
<evidence type="ECO:0000313" key="12">
    <source>
        <dbReference type="EMBL" id="KAH0916040.1"/>
    </source>
</evidence>
<evidence type="ECO:0000256" key="1">
    <source>
        <dbReference type="ARBA" id="ARBA00004937"/>
    </source>
</evidence>
<evidence type="ECO:0000256" key="9">
    <source>
        <dbReference type="RuleBase" id="RU362120"/>
    </source>
</evidence>
<evidence type="ECO:0000256" key="2">
    <source>
        <dbReference type="ARBA" id="ARBA00009975"/>
    </source>
</evidence>
<evidence type="ECO:0000256" key="7">
    <source>
        <dbReference type="ARBA" id="ARBA00046096"/>
    </source>
</evidence>
<reference evidence="12 13" key="1">
    <citation type="submission" date="2021-05" db="EMBL/GenBank/DDBJ databases">
        <title>Genome Assembly of Synthetic Allotetraploid Brassica napus Reveals Homoeologous Exchanges between Subgenomes.</title>
        <authorList>
            <person name="Davis J.T."/>
        </authorList>
    </citation>
    <scope>NUCLEOTIDE SEQUENCE [LARGE SCALE GENOMIC DNA]</scope>
    <source>
        <strain evidence="13">cv. Da-Ae</strain>
        <tissue evidence="12">Seedling</tissue>
    </source>
</reference>
<comment type="pathway">
    <text evidence="1 9">Carbohydrate degradation; pentose phosphate pathway; D-ribulose 5-phosphate from D-glucose 6-phosphate (oxidative stage): step 1/3.</text>
</comment>
<evidence type="ECO:0000256" key="4">
    <source>
        <dbReference type="ARBA" id="ARBA00022857"/>
    </source>
</evidence>
<evidence type="ECO:0000259" key="11">
    <source>
        <dbReference type="Pfam" id="PF02781"/>
    </source>
</evidence>
<dbReference type="Proteomes" id="UP000824890">
    <property type="component" value="Unassembled WGS sequence"/>
</dbReference>
<keyword evidence="6 9" id="KW-0119">Carbohydrate metabolism</keyword>